<accession>F9Y916</accession>
<evidence type="ECO:0000313" key="3">
    <source>
        <dbReference type="Proteomes" id="UP000000692"/>
    </source>
</evidence>
<reference evidence="2 3" key="1">
    <citation type="journal article" date="2011" name="J. Bacteriol.">
        <title>Complete genome sequence of the industrial strain Ketogulonicigenium vulgare WSH-001.</title>
        <authorList>
            <person name="Liu L."/>
            <person name="Li Y."/>
            <person name="Zhang J."/>
            <person name="Zhou Z."/>
            <person name="Liu J."/>
            <person name="Li X."/>
            <person name="Zhou J."/>
            <person name="Du G."/>
            <person name="Wang L."/>
            <person name="Chen J."/>
        </authorList>
    </citation>
    <scope>NUCLEOTIDE SEQUENCE [LARGE SCALE GENOMIC DNA]</scope>
    <source>
        <strain evidence="2 3">WSH-001</strain>
    </source>
</reference>
<feature type="transmembrane region" description="Helical" evidence="1">
    <location>
        <begin position="110"/>
        <end position="126"/>
    </location>
</feature>
<dbReference type="eggNOG" id="COG3932">
    <property type="taxonomic scope" value="Bacteria"/>
</dbReference>
<dbReference type="PANTHER" id="PTHR41795">
    <property type="entry name" value="EXOPOLYSACCHARIDE SYNTHESIS PROTEIN"/>
    <property type="match status" value="1"/>
</dbReference>
<feature type="transmembrane region" description="Helical" evidence="1">
    <location>
        <begin position="131"/>
        <end position="151"/>
    </location>
</feature>
<organism evidence="2 3">
    <name type="scientific">Ketogulonicigenium vulgare (strain WSH-001)</name>
    <dbReference type="NCBI Taxonomy" id="759362"/>
    <lineage>
        <taxon>Bacteria</taxon>
        <taxon>Pseudomonadati</taxon>
        <taxon>Pseudomonadota</taxon>
        <taxon>Alphaproteobacteria</taxon>
        <taxon>Rhodobacterales</taxon>
        <taxon>Roseobacteraceae</taxon>
        <taxon>Ketogulonicigenium</taxon>
    </lineage>
</organism>
<dbReference type="Proteomes" id="UP000000692">
    <property type="component" value="Chromosome"/>
</dbReference>
<evidence type="ECO:0000256" key="1">
    <source>
        <dbReference type="SAM" id="Phobius"/>
    </source>
</evidence>
<keyword evidence="1" id="KW-1133">Transmembrane helix</keyword>
<sequence length="154" mass="16678">MLVFALVAISPASVVPGVTSAVGLIEAMLAAQMIMGRPHLWLPGFIAQRGVAGARLGTAVGWLRKPISFIDRILRPRLSFMTEKPWILPWLIVVFCLGLIMPFMELIPTSGTIIATFIALVAAAMLTRDGLLLVLAAGVLALIAWVLRWFIGIF</sequence>
<dbReference type="PATRIC" id="fig|759362.5.peg.246"/>
<dbReference type="EMBL" id="CP002018">
    <property type="protein sequence ID" value="AEM40072.1"/>
    <property type="molecule type" value="Genomic_DNA"/>
</dbReference>
<dbReference type="HOGENOM" id="CLU_093444_1_0_5"/>
<evidence type="ECO:0000313" key="2">
    <source>
        <dbReference type="EMBL" id="AEM40072.1"/>
    </source>
</evidence>
<dbReference type="InterPro" id="IPR010331">
    <property type="entry name" value="ExoD"/>
</dbReference>
<keyword evidence="1" id="KW-0472">Membrane</keyword>
<dbReference type="OrthoDB" id="7949130at2"/>
<dbReference type="AlphaFoldDB" id="F9Y916"/>
<feature type="transmembrane region" description="Helical" evidence="1">
    <location>
        <begin position="85"/>
        <end position="104"/>
    </location>
</feature>
<gene>
    <name evidence="2" type="ordered locus">KVU_0233</name>
</gene>
<dbReference type="KEGG" id="kvl:KVU_0233"/>
<dbReference type="PANTHER" id="PTHR41795:SF1">
    <property type="entry name" value="EXOPOLYSACCHARIDE SYNTHESIS PROTEIN"/>
    <property type="match status" value="1"/>
</dbReference>
<keyword evidence="3" id="KW-1185">Reference proteome</keyword>
<proteinExistence type="predicted"/>
<protein>
    <submittedName>
        <fullName evidence="2">Putative ABC molybdate transporter, inner membrane subunit</fullName>
    </submittedName>
</protein>
<keyword evidence="1" id="KW-0812">Transmembrane</keyword>
<dbReference type="Pfam" id="PF06055">
    <property type="entry name" value="ExoD"/>
    <property type="match status" value="1"/>
</dbReference>
<name>F9Y916_KETVW</name>